<dbReference type="EMBL" id="JASJEV010000001">
    <property type="protein sequence ID" value="MDJ1156975.1"/>
    <property type="molecule type" value="Genomic_DNA"/>
</dbReference>
<proteinExistence type="predicted"/>
<comment type="subcellular location">
    <subcellularLocation>
        <location evidence="2">Cell membrane</location>
    </subcellularLocation>
    <subcellularLocation>
        <location evidence="1">Membrane</location>
        <topology evidence="1">Single-pass membrane protein</topology>
    </subcellularLocation>
</comment>
<reference evidence="10 11" key="1">
    <citation type="submission" date="2023-05" db="EMBL/GenBank/DDBJ databases">
        <title>Chelatococcus sp. nov., a moderately thermophilic bacterium isolated from hot spring microbial mat.</title>
        <authorList>
            <person name="Hu C.-J."/>
            <person name="Li W.-J."/>
        </authorList>
    </citation>
    <scope>NUCLEOTIDE SEQUENCE [LARGE SCALE GENOMIC DNA]</scope>
    <source>
        <strain evidence="10 11">SYSU G07232</strain>
    </source>
</reference>
<sequence length="219" mass="23956">MTDIFREIDEELRRDKAAALWARYGNIVIGLAILLVIATGAWRYWQHRETQKAEAAGARFEEALTLARDGKGEEAERTLEAVAKDAPNGYRTLARFRLAAEVGKRDPEAGAAAFDALAADTTVGGLLQDLARLRAVMLRFDGLDPRAVSAKLEPLAAPSSAWRHSARELLGLAALKAGDYEAAGRWFDQIVADRETQGSLRQRAEIYLGLVRGGPVTKQ</sequence>
<keyword evidence="4 8" id="KW-0812">Transmembrane</keyword>
<evidence type="ECO:0000313" key="11">
    <source>
        <dbReference type="Proteomes" id="UP001321492"/>
    </source>
</evidence>
<dbReference type="InterPro" id="IPR018704">
    <property type="entry name" value="SecYEG/CpoB_TPR"/>
</dbReference>
<keyword evidence="5 8" id="KW-1133">Transmembrane helix</keyword>
<dbReference type="Pfam" id="PF09976">
    <property type="entry name" value="TPR_21"/>
    <property type="match status" value="1"/>
</dbReference>
<accession>A0ABT7AC84</accession>
<evidence type="ECO:0000256" key="2">
    <source>
        <dbReference type="ARBA" id="ARBA00004236"/>
    </source>
</evidence>
<evidence type="ECO:0000256" key="6">
    <source>
        <dbReference type="ARBA" id="ARBA00023136"/>
    </source>
</evidence>
<dbReference type="PANTHER" id="PTHR38035:SF1">
    <property type="entry name" value="ANCILLARY SECYEG TRANSLOCON SUBUNIT"/>
    <property type="match status" value="1"/>
</dbReference>
<evidence type="ECO:0000256" key="5">
    <source>
        <dbReference type="ARBA" id="ARBA00022989"/>
    </source>
</evidence>
<feature type="domain" description="Ancillary SecYEG translocon subunit/Cell division coordinator CpoB TPR" evidence="9">
    <location>
        <begin position="20"/>
        <end position="197"/>
    </location>
</feature>
<evidence type="ECO:0000259" key="9">
    <source>
        <dbReference type="Pfam" id="PF09976"/>
    </source>
</evidence>
<keyword evidence="6 8" id="KW-0472">Membrane</keyword>
<comment type="caution">
    <text evidence="10">The sequence shown here is derived from an EMBL/GenBank/DDBJ whole genome shotgun (WGS) entry which is preliminary data.</text>
</comment>
<evidence type="ECO:0000256" key="1">
    <source>
        <dbReference type="ARBA" id="ARBA00004167"/>
    </source>
</evidence>
<evidence type="ECO:0000256" key="8">
    <source>
        <dbReference type="SAM" id="Phobius"/>
    </source>
</evidence>
<keyword evidence="7" id="KW-0143">Chaperone</keyword>
<organism evidence="10 11">
    <name type="scientific">Chelatococcus albus</name>
    <dbReference type="NCBI Taxonomy" id="3047466"/>
    <lineage>
        <taxon>Bacteria</taxon>
        <taxon>Pseudomonadati</taxon>
        <taxon>Pseudomonadota</taxon>
        <taxon>Alphaproteobacteria</taxon>
        <taxon>Hyphomicrobiales</taxon>
        <taxon>Chelatococcaceae</taxon>
        <taxon>Chelatococcus</taxon>
    </lineage>
</organism>
<protein>
    <submittedName>
        <fullName evidence="10">Tetratricopeptide repeat protein</fullName>
    </submittedName>
</protein>
<evidence type="ECO:0000313" key="10">
    <source>
        <dbReference type="EMBL" id="MDJ1156975.1"/>
    </source>
</evidence>
<feature type="transmembrane region" description="Helical" evidence="8">
    <location>
        <begin position="21"/>
        <end position="45"/>
    </location>
</feature>
<gene>
    <name evidence="10" type="ORF">QNA08_01800</name>
</gene>
<evidence type="ECO:0000256" key="7">
    <source>
        <dbReference type="ARBA" id="ARBA00023186"/>
    </source>
</evidence>
<evidence type="ECO:0000256" key="4">
    <source>
        <dbReference type="ARBA" id="ARBA00022692"/>
    </source>
</evidence>
<dbReference type="RefSeq" id="WP_283738963.1">
    <property type="nucleotide sequence ID" value="NZ_JASJEV010000001.1"/>
</dbReference>
<keyword evidence="3" id="KW-1003">Cell membrane</keyword>
<dbReference type="PANTHER" id="PTHR38035">
    <property type="entry name" value="UPF0070 PROTEIN YFGM"/>
    <property type="match status" value="1"/>
</dbReference>
<dbReference type="Proteomes" id="UP001321492">
    <property type="component" value="Unassembled WGS sequence"/>
</dbReference>
<name>A0ABT7AC84_9HYPH</name>
<evidence type="ECO:0000256" key="3">
    <source>
        <dbReference type="ARBA" id="ARBA00022475"/>
    </source>
</evidence>
<keyword evidence="11" id="KW-1185">Reference proteome</keyword>
<dbReference type="InterPro" id="IPR026039">
    <property type="entry name" value="YfgM"/>
</dbReference>